<dbReference type="InterPro" id="IPR011333">
    <property type="entry name" value="SKP1/BTB/POZ_sf"/>
</dbReference>
<dbReference type="Pfam" id="PF07707">
    <property type="entry name" value="BACK"/>
    <property type="match status" value="1"/>
</dbReference>
<dbReference type="SUPFAM" id="SSF54695">
    <property type="entry name" value="POZ domain"/>
    <property type="match status" value="2"/>
</dbReference>
<dbReference type="PANTHER" id="PTHR45632">
    <property type="entry name" value="LD33804P"/>
    <property type="match status" value="1"/>
</dbReference>
<accession>A0AA88XP59</accession>
<evidence type="ECO:0000313" key="5">
    <source>
        <dbReference type="Proteomes" id="UP001186944"/>
    </source>
</evidence>
<protein>
    <recommendedName>
        <fullName evidence="3">BTB domain-containing protein</fullName>
    </recommendedName>
</protein>
<dbReference type="InterPro" id="IPR000210">
    <property type="entry name" value="BTB/POZ_dom"/>
</dbReference>
<reference evidence="4" key="1">
    <citation type="submission" date="2019-08" db="EMBL/GenBank/DDBJ databases">
        <title>The improved chromosome-level genome for the pearl oyster Pinctada fucata martensii using PacBio sequencing and Hi-C.</title>
        <authorList>
            <person name="Zheng Z."/>
        </authorList>
    </citation>
    <scope>NUCLEOTIDE SEQUENCE</scope>
    <source>
        <strain evidence="4">ZZ-2019</strain>
        <tissue evidence="4">Adductor muscle</tissue>
    </source>
</reference>
<feature type="domain" description="BTB" evidence="3">
    <location>
        <begin position="141"/>
        <end position="208"/>
    </location>
</feature>
<dbReference type="SMART" id="SM00225">
    <property type="entry name" value="BTB"/>
    <property type="match status" value="1"/>
</dbReference>
<evidence type="ECO:0000259" key="3">
    <source>
        <dbReference type="PROSITE" id="PS50097"/>
    </source>
</evidence>
<comment type="caution">
    <text evidence="4">The sequence shown here is derived from an EMBL/GenBank/DDBJ whole genome shotgun (WGS) entry which is preliminary data.</text>
</comment>
<dbReference type="InterPro" id="IPR006652">
    <property type="entry name" value="Kelch_1"/>
</dbReference>
<gene>
    <name evidence="4" type="ORF">FSP39_001273</name>
</gene>
<dbReference type="Gene3D" id="1.25.40.420">
    <property type="match status" value="1"/>
</dbReference>
<evidence type="ECO:0000256" key="1">
    <source>
        <dbReference type="ARBA" id="ARBA00022441"/>
    </source>
</evidence>
<dbReference type="Pfam" id="PF01344">
    <property type="entry name" value="Kelch_1"/>
    <property type="match status" value="2"/>
</dbReference>
<organism evidence="4 5">
    <name type="scientific">Pinctada imbricata</name>
    <name type="common">Atlantic pearl-oyster</name>
    <name type="synonym">Pinctada martensii</name>
    <dbReference type="NCBI Taxonomy" id="66713"/>
    <lineage>
        <taxon>Eukaryota</taxon>
        <taxon>Metazoa</taxon>
        <taxon>Spiralia</taxon>
        <taxon>Lophotrochozoa</taxon>
        <taxon>Mollusca</taxon>
        <taxon>Bivalvia</taxon>
        <taxon>Autobranchia</taxon>
        <taxon>Pteriomorphia</taxon>
        <taxon>Pterioida</taxon>
        <taxon>Pterioidea</taxon>
        <taxon>Pteriidae</taxon>
        <taxon>Pinctada</taxon>
    </lineage>
</organism>
<keyword evidence="1" id="KW-0880">Kelch repeat</keyword>
<sequence>MSQQAAFLQSRLSHLFDNKRHVDFVIATPSVRIPCHKSVVAIFSPRVAEECRSKDCEEISVEHDPSLLLSLLYNWKDVSYLDYINNIVLSAHELQAEFLLQGQKSKKSQFNGDDHMRKLKQLHTTTFKEGLKRLRRSQAFVDVTLEVQGYFFKCHKVILCAASDYFDIMFSSGMLEEGNDNICLQGVDHVIMDLILEYIYTEKLDINVTNADIMISTAVYFQMPSLQDLCEMFLSDNLDVENCCDVIQLAELYSCNNLKENTTRYLLSHFKEVTTRAETKFTKLPGDVLEALIESDDLLAPDEASILNAVLSWFDVQKDQEEHTLLSLLKHVRLNLIPSHELQRYLNENKHIKRFPECKKLVLHSSMDTTSKTNHSTKQRREEVLLVLKGSGYLKGLSLACFTFQPCCWYRLPELGSYTPGCSYAACADDSNIYVSGGTNSPRSFYRFSLDRNQWMQLKSMSKSRSEHGMVVIKDAVYCIGGTMQPKPSFTSIDKYQNDTWTKVGDLSVQTANAGCSCHGQIILIFGGTKSVGVLNHEIQAFNTVTNQCTIISHFPKKIMSGLLGLASDSGKYYLTTANGIIVRYIVGGGEPETIGTAHNLYLLGFATVIHKDDLYILGGTSLKSEEECTRQFNLKSRASSVNRSMKLPFERASNQYFSAIVRISRSFLNQSFQ</sequence>
<dbReference type="SMART" id="SM00875">
    <property type="entry name" value="BACK"/>
    <property type="match status" value="1"/>
</dbReference>
<dbReference type="Gene3D" id="2.120.10.80">
    <property type="entry name" value="Kelch-type beta propeller"/>
    <property type="match status" value="1"/>
</dbReference>
<evidence type="ECO:0000313" key="4">
    <source>
        <dbReference type="EMBL" id="KAK3089148.1"/>
    </source>
</evidence>
<evidence type="ECO:0000256" key="2">
    <source>
        <dbReference type="ARBA" id="ARBA00022737"/>
    </source>
</evidence>
<keyword evidence="2" id="KW-0677">Repeat</keyword>
<dbReference type="Pfam" id="PF00651">
    <property type="entry name" value="BTB"/>
    <property type="match status" value="1"/>
</dbReference>
<name>A0AA88XP59_PINIB</name>
<dbReference type="Gene3D" id="3.30.710.10">
    <property type="entry name" value="Potassium Channel Kv1.1, Chain A"/>
    <property type="match status" value="1"/>
</dbReference>
<dbReference type="EMBL" id="VSWD01000010">
    <property type="protein sequence ID" value="KAK3089148.1"/>
    <property type="molecule type" value="Genomic_DNA"/>
</dbReference>
<dbReference type="SMART" id="SM00612">
    <property type="entry name" value="Kelch"/>
    <property type="match status" value="2"/>
</dbReference>
<dbReference type="SUPFAM" id="SSF117281">
    <property type="entry name" value="Kelch motif"/>
    <property type="match status" value="1"/>
</dbReference>
<dbReference type="PROSITE" id="PS50097">
    <property type="entry name" value="BTB"/>
    <property type="match status" value="1"/>
</dbReference>
<proteinExistence type="predicted"/>
<dbReference type="PANTHER" id="PTHR45632:SF3">
    <property type="entry name" value="KELCH-LIKE PROTEIN 32"/>
    <property type="match status" value="1"/>
</dbReference>
<dbReference type="InterPro" id="IPR011705">
    <property type="entry name" value="BACK"/>
</dbReference>
<keyword evidence="5" id="KW-1185">Reference proteome</keyword>
<dbReference type="AlphaFoldDB" id="A0AA88XP59"/>
<dbReference type="FunFam" id="1.25.40.420:FF:000001">
    <property type="entry name" value="Kelch-like family member 12"/>
    <property type="match status" value="1"/>
</dbReference>
<dbReference type="Proteomes" id="UP001186944">
    <property type="component" value="Unassembled WGS sequence"/>
</dbReference>
<dbReference type="InterPro" id="IPR015915">
    <property type="entry name" value="Kelch-typ_b-propeller"/>
</dbReference>